<dbReference type="SUPFAM" id="SSF53822">
    <property type="entry name" value="Periplasmic binding protein-like I"/>
    <property type="match status" value="1"/>
</dbReference>
<dbReference type="PROSITE" id="PS00356">
    <property type="entry name" value="HTH_LACI_1"/>
    <property type="match status" value="1"/>
</dbReference>
<dbReference type="Pfam" id="PF00356">
    <property type="entry name" value="LacI"/>
    <property type="match status" value="1"/>
</dbReference>
<dbReference type="InterPro" id="IPR000843">
    <property type="entry name" value="HTH_LacI"/>
</dbReference>
<accession>A0A6J7H686</accession>
<dbReference type="CDD" id="cd06267">
    <property type="entry name" value="PBP1_LacI_sugar_binding-like"/>
    <property type="match status" value="1"/>
</dbReference>
<evidence type="ECO:0000256" key="1">
    <source>
        <dbReference type="ARBA" id="ARBA00023015"/>
    </source>
</evidence>
<dbReference type="AlphaFoldDB" id="A0A6J7H686"/>
<reference evidence="5" key="1">
    <citation type="submission" date="2020-05" db="EMBL/GenBank/DDBJ databases">
        <authorList>
            <person name="Chiriac C."/>
            <person name="Salcher M."/>
            <person name="Ghai R."/>
            <person name="Kavagutti S V."/>
        </authorList>
    </citation>
    <scope>NUCLEOTIDE SEQUENCE</scope>
</reference>
<protein>
    <submittedName>
        <fullName evidence="5">Unannotated protein</fullName>
    </submittedName>
</protein>
<dbReference type="CDD" id="cd01392">
    <property type="entry name" value="HTH_LacI"/>
    <property type="match status" value="1"/>
</dbReference>
<dbReference type="SMART" id="SM00354">
    <property type="entry name" value="HTH_LACI"/>
    <property type="match status" value="1"/>
</dbReference>
<dbReference type="Gene3D" id="1.10.260.40">
    <property type="entry name" value="lambda repressor-like DNA-binding domains"/>
    <property type="match status" value="1"/>
</dbReference>
<dbReference type="GO" id="GO:0000976">
    <property type="term" value="F:transcription cis-regulatory region binding"/>
    <property type="evidence" value="ECO:0007669"/>
    <property type="project" value="TreeGrafter"/>
</dbReference>
<dbReference type="InterPro" id="IPR010982">
    <property type="entry name" value="Lambda_DNA-bd_dom_sf"/>
</dbReference>
<gene>
    <name evidence="5" type="ORF">UFOPK3610_01154</name>
</gene>
<dbReference type="PRINTS" id="PR00036">
    <property type="entry name" value="HTHLACI"/>
</dbReference>
<dbReference type="Pfam" id="PF13377">
    <property type="entry name" value="Peripla_BP_3"/>
    <property type="match status" value="1"/>
</dbReference>
<sequence>MTGRNITIRDVAKIAGVSTATVSRALRGLPHVDAATRDRVARVAEELDYVISPSASRLASGRTGTIAIVTPYVSRWFFATLLSGIDSVLQGAGVDLLLFGVGDPSVSTERIPSERRLRGRVDGLMVLALPAALPEVQNLVGMGLPVSLVGMTASSVPSACIDDVEAARMATQHLLNLGHVDIGLIAGDVSPTAFTMQDDRRRGFTAALNGAGMTHDPVLEASGYFTVAGGERAMTVLLSQPRRPTAVFAMSDEMAFGAIRALQRHGLRPGRDVSIVGVDGHDISELLDLTTVEQPVAELGRVSAEALLEQLRTGVKPFETKVLPTELVVRGSTVPSSTH</sequence>
<dbReference type="Gene3D" id="3.40.50.2300">
    <property type="match status" value="2"/>
</dbReference>
<keyword evidence="3" id="KW-0804">Transcription</keyword>
<dbReference type="EMBL" id="CAFBMR010000044">
    <property type="protein sequence ID" value="CAB4916431.1"/>
    <property type="molecule type" value="Genomic_DNA"/>
</dbReference>
<dbReference type="InterPro" id="IPR046335">
    <property type="entry name" value="LacI/GalR-like_sensor"/>
</dbReference>
<dbReference type="GO" id="GO:0003700">
    <property type="term" value="F:DNA-binding transcription factor activity"/>
    <property type="evidence" value="ECO:0007669"/>
    <property type="project" value="TreeGrafter"/>
</dbReference>
<evidence type="ECO:0000313" key="5">
    <source>
        <dbReference type="EMBL" id="CAB4916431.1"/>
    </source>
</evidence>
<organism evidence="5">
    <name type="scientific">freshwater metagenome</name>
    <dbReference type="NCBI Taxonomy" id="449393"/>
    <lineage>
        <taxon>unclassified sequences</taxon>
        <taxon>metagenomes</taxon>
        <taxon>ecological metagenomes</taxon>
    </lineage>
</organism>
<feature type="domain" description="HTH lacI-type" evidence="4">
    <location>
        <begin position="6"/>
        <end position="60"/>
    </location>
</feature>
<evidence type="ECO:0000256" key="2">
    <source>
        <dbReference type="ARBA" id="ARBA00023125"/>
    </source>
</evidence>
<keyword evidence="1" id="KW-0805">Transcription regulation</keyword>
<name>A0A6J7H686_9ZZZZ</name>
<dbReference type="PANTHER" id="PTHR30146">
    <property type="entry name" value="LACI-RELATED TRANSCRIPTIONAL REPRESSOR"/>
    <property type="match status" value="1"/>
</dbReference>
<dbReference type="SUPFAM" id="SSF47413">
    <property type="entry name" value="lambda repressor-like DNA-binding domains"/>
    <property type="match status" value="1"/>
</dbReference>
<evidence type="ECO:0000259" key="4">
    <source>
        <dbReference type="PROSITE" id="PS50932"/>
    </source>
</evidence>
<proteinExistence type="predicted"/>
<keyword evidence="2" id="KW-0238">DNA-binding</keyword>
<dbReference type="InterPro" id="IPR028082">
    <property type="entry name" value="Peripla_BP_I"/>
</dbReference>
<dbReference type="PANTHER" id="PTHR30146:SF138">
    <property type="entry name" value="TRANSCRIPTIONAL REGULATORY PROTEIN"/>
    <property type="match status" value="1"/>
</dbReference>
<evidence type="ECO:0000256" key="3">
    <source>
        <dbReference type="ARBA" id="ARBA00023163"/>
    </source>
</evidence>
<dbReference type="PROSITE" id="PS50932">
    <property type="entry name" value="HTH_LACI_2"/>
    <property type="match status" value="1"/>
</dbReference>